<proteinExistence type="predicted"/>
<evidence type="ECO:0000259" key="3">
    <source>
        <dbReference type="Pfam" id="PF13439"/>
    </source>
</evidence>
<dbReference type="RefSeq" id="WP_367636651.1">
    <property type="nucleotide sequence ID" value="NZ_JBFNQN010000003.1"/>
</dbReference>
<dbReference type="Proteomes" id="UP001555826">
    <property type="component" value="Unassembled WGS sequence"/>
</dbReference>
<evidence type="ECO:0000256" key="2">
    <source>
        <dbReference type="ARBA" id="ARBA00022679"/>
    </source>
</evidence>
<dbReference type="InterPro" id="IPR050194">
    <property type="entry name" value="Glycosyltransferase_grp1"/>
</dbReference>
<keyword evidence="1 4" id="KW-0328">Glycosyltransferase</keyword>
<dbReference type="PANTHER" id="PTHR45947:SF3">
    <property type="entry name" value="SULFOQUINOVOSYL TRANSFERASE SQD2"/>
    <property type="match status" value="1"/>
</dbReference>
<reference evidence="4 5" key="1">
    <citation type="submission" date="2024-07" db="EMBL/GenBank/DDBJ databases">
        <authorList>
            <person name="Thanompreechachai J."/>
            <person name="Duangmal K."/>
        </authorList>
    </citation>
    <scope>NUCLEOTIDE SEQUENCE [LARGE SCALE GENOMIC DNA]</scope>
    <source>
        <strain evidence="4 5">KCTC 19886</strain>
    </source>
</reference>
<dbReference type="PANTHER" id="PTHR45947">
    <property type="entry name" value="SULFOQUINOVOSYL TRANSFERASE SQD2"/>
    <property type="match status" value="1"/>
</dbReference>
<protein>
    <submittedName>
        <fullName evidence="4">Glycosyltransferase</fullName>
        <ecNumber evidence="4">2.4.-.-</ecNumber>
    </submittedName>
</protein>
<organism evidence="4 5">
    <name type="scientific">Kineococcus endophyticus</name>
    <dbReference type="NCBI Taxonomy" id="1181883"/>
    <lineage>
        <taxon>Bacteria</taxon>
        <taxon>Bacillati</taxon>
        <taxon>Actinomycetota</taxon>
        <taxon>Actinomycetes</taxon>
        <taxon>Kineosporiales</taxon>
        <taxon>Kineosporiaceae</taxon>
        <taxon>Kineococcus</taxon>
    </lineage>
</organism>
<dbReference type="Pfam" id="PF13692">
    <property type="entry name" value="Glyco_trans_1_4"/>
    <property type="match status" value="1"/>
</dbReference>
<gene>
    <name evidence="4" type="ORF">AB1207_04775</name>
</gene>
<dbReference type="EMBL" id="JBFNQN010000003">
    <property type="protein sequence ID" value="MEW9264049.1"/>
    <property type="molecule type" value="Genomic_DNA"/>
</dbReference>
<dbReference type="EC" id="2.4.-.-" evidence="4"/>
<dbReference type="Pfam" id="PF13439">
    <property type="entry name" value="Glyco_transf_4"/>
    <property type="match status" value="1"/>
</dbReference>
<dbReference type="InterPro" id="IPR028098">
    <property type="entry name" value="Glyco_trans_4-like_N"/>
</dbReference>
<accession>A0ABV3P355</accession>
<dbReference type="Gene3D" id="3.40.50.2000">
    <property type="entry name" value="Glycogen Phosphorylase B"/>
    <property type="match status" value="2"/>
</dbReference>
<feature type="domain" description="Glycosyltransferase subfamily 4-like N-terminal" evidence="3">
    <location>
        <begin position="14"/>
        <end position="192"/>
    </location>
</feature>
<dbReference type="SUPFAM" id="SSF53756">
    <property type="entry name" value="UDP-Glycosyltransferase/glycogen phosphorylase"/>
    <property type="match status" value="1"/>
</dbReference>
<comment type="caution">
    <text evidence="4">The sequence shown here is derived from an EMBL/GenBank/DDBJ whole genome shotgun (WGS) entry which is preliminary data.</text>
</comment>
<evidence type="ECO:0000256" key="1">
    <source>
        <dbReference type="ARBA" id="ARBA00022676"/>
    </source>
</evidence>
<name>A0ABV3P355_9ACTN</name>
<dbReference type="GO" id="GO:0016757">
    <property type="term" value="F:glycosyltransferase activity"/>
    <property type="evidence" value="ECO:0007669"/>
    <property type="project" value="UniProtKB-KW"/>
</dbReference>
<evidence type="ECO:0000313" key="5">
    <source>
        <dbReference type="Proteomes" id="UP001555826"/>
    </source>
</evidence>
<keyword evidence="2 4" id="KW-0808">Transferase</keyword>
<sequence length="413" mass="43916">MRILIGADTYAPDVNGAAAFAGRLAAGLATRHDVHVVAPGRDLRTTTTRTAADVTEHRLPALPVVAGGTGLRFCPPVGLVRAATRVLREVAPDVVHVQSHFLLGRALVTAANRLGIPVVATNHFMPENLTHHVPLGRAVERRLHTWAWADAAAVFTKADVVTAPTPYAAALAERAGIPGPVLPISCGMDLRRFSPDPTGQRRRDFRTRYGVPDRPTVGYVGRLAPEKNVSELVEALALVRTVRPDVDAQLLLVGDGALRPALLRQAAALGVADRVVSTGFVPEEDLPAAYLACDVFANAGTAELQSLVVLEAMASGLPVFGVDACALPHLVRDGDNGFLFPHARPAVLAARLALVLGEVAQDAPDGLHRRMGRRSAQIAAGHDERVTLARFEELYALRTSTRRTVPALTGSRV</sequence>
<evidence type="ECO:0000313" key="4">
    <source>
        <dbReference type="EMBL" id="MEW9264049.1"/>
    </source>
</evidence>
<keyword evidence="5" id="KW-1185">Reference proteome</keyword>